<evidence type="ECO:0000256" key="1">
    <source>
        <dbReference type="SAM" id="MobiDB-lite"/>
    </source>
</evidence>
<dbReference type="EMBL" id="CH473973">
    <property type="protein sequence ID" value="EDM13450.1"/>
    <property type="molecule type" value="Genomic_DNA"/>
</dbReference>
<feature type="compositionally biased region" description="Basic and acidic residues" evidence="1">
    <location>
        <begin position="33"/>
        <end position="43"/>
    </location>
</feature>
<evidence type="ECO:0000313" key="3">
    <source>
        <dbReference type="Proteomes" id="UP000234681"/>
    </source>
</evidence>
<evidence type="ECO:0000313" key="2">
    <source>
        <dbReference type="EMBL" id="EDM13450.1"/>
    </source>
</evidence>
<dbReference type="Proteomes" id="UP000234681">
    <property type="component" value="Chromosome 12"/>
</dbReference>
<organism evidence="2 3">
    <name type="scientific">Rattus norvegicus</name>
    <name type="common">Rat</name>
    <dbReference type="NCBI Taxonomy" id="10116"/>
    <lineage>
        <taxon>Eukaryota</taxon>
        <taxon>Metazoa</taxon>
        <taxon>Chordata</taxon>
        <taxon>Craniata</taxon>
        <taxon>Vertebrata</taxon>
        <taxon>Euteleostomi</taxon>
        <taxon>Mammalia</taxon>
        <taxon>Eutheria</taxon>
        <taxon>Euarchontoglires</taxon>
        <taxon>Glires</taxon>
        <taxon>Rodentia</taxon>
        <taxon>Myomorpha</taxon>
        <taxon>Muroidea</taxon>
        <taxon>Muridae</taxon>
        <taxon>Murinae</taxon>
        <taxon>Rattus</taxon>
    </lineage>
</organism>
<dbReference type="AlphaFoldDB" id="A6J0L1"/>
<protein>
    <submittedName>
        <fullName evidence="2">Autism susceptibility candidate 2 (Predicted), isoform CRA_a</fullName>
    </submittedName>
</protein>
<proteinExistence type="predicted"/>
<feature type="region of interest" description="Disordered" evidence="1">
    <location>
        <begin position="1"/>
        <end position="56"/>
    </location>
</feature>
<name>A6J0L1_RAT</name>
<gene>
    <name evidence="2" type="primary">Auts2_predicted</name>
    <name evidence="2" type="ORF">rCG_21757</name>
</gene>
<reference evidence="2 3" key="1">
    <citation type="submission" date="2005-07" db="EMBL/GenBank/DDBJ databases">
        <authorList>
            <person name="Mural R.J."/>
            <person name="Li P.W."/>
            <person name="Adams M.D."/>
            <person name="Amanatides P.G."/>
            <person name="Baden-Tillson H."/>
            <person name="Barnstead M."/>
            <person name="Chin S.H."/>
            <person name="Dew I."/>
            <person name="Evans C.A."/>
            <person name="Ferriera S."/>
            <person name="Flanigan M."/>
            <person name="Fosler C."/>
            <person name="Glodek A."/>
            <person name="Gu Z."/>
            <person name="Holt R.A."/>
            <person name="Jennings D."/>
            <person name="Kraft C.L."/>
            <person name="Lu F."/>
            <person name="Nguyen T."/>
            <person name="Nusskern D.R."/>
            <person name="Pfannkoch C.M."/>
            <person name="Sitter C."/>
            <person name="Sutton G.G."/>
            <person name="Venter J.C."/>
            <person name="Wang Z."/>
            <person name="Woodage T."/>
            <person name="Zheng X.H."/>
            <person name="Zhong F."/>
        </authorList>
    </citation>
    <scope>NUCLEOTIDE SEQUENCE [LARGE SCALE GENOMIC DNA]</scope>
    <source>
        <strain>BN</strain>
        <strain evidence="3">Sprague-Dawley</strain>
    </source>
</reference>
<accession>A6J0L1</accession>
<sequence length="106" mass="11225">MACPFTQRRADSATRTTTAQIEKMTAISASTLGRERRCLRESDSSSQDRTAAGTATVKALVENPRVSRGAALGRGSAIVQLLPAWGQATSSGSLFSETCSQKFPSE</sequence>